<gene>
    <name evidence="1" type="ORF">OBBRIDRAFT_826058</name>
</gene>
<sequence>MPVPLLPPELTDEIICQLWDDHLSLKACSLTCHMWLTTSRLHFCNELHIRSIARLLAFIDSLEAPRLQRISLSHSLQHLGLHSSSNLRPDEHFASLFQRITSRLPHLYSLILDFPHTNSPLPPIFSAYQNMHTESITTLDIRLGVYTTFHDYQRLIHLLPQLSHLTLRYVFFHQEVGSNNRLDHRPQPHNAPHGGPSLISLVMVQTRFTTSLAALLAWLLTTPTRFSLRTLEWDEASPTIGNLYSLQHFLGEVGTTLEAVVMRYCTFVPHLRTLSPEDSALIEHLWSARLHVHTLHLHLTARSHSSLLAQKCARLERILSTIFEASARLRMMYVWLALPDTWLPIIREGITRSAQQMQRHCKLEMIYVADSQPPFVNNHPCLTNSARGAKRQHISTSADPVCEGSYHVPDDLVSN</sequence>
<evidence type="ECO:0008006" key="3">
    <source>
        <dbReference type="Google" id="ProtNLM"/>
    </source>
</evidence>
<dbReference type="SUPFAM" id="SSF81383">
    <property type="entry name" value="F-box domain"/>
    <property type="match status" value="1"/>
</dbReference>
<reference evidence="1 2" key="1">
    <citation type="submission" date="2016-07" db="EMBL/GenBank/DDBJ databases">
        <title>Draft genome of the white-rot fungus Obba rivulosa 3A-2.</title>
        <authorList>
            <consortium name="DOE Joint Genome Institute"/>
            <person name="Miettinen O."/>
            <person name="Riley R."/>
            <person name="Acob R."/>
            <person name="Barry K."/>
            <person name="Cullen D."/>
            <person name="De Vries R."/>
            <person name="Hainaut M."/>
            <person name="Hatakka A."/>
            <person name="Henrissat B."/>
            <person name="Hilden K."/>
            <person name="Kuo R."/>
            <person name="Labutti K."/>
            <person name="Lipzen A."/>
            <person name="Makela M.R."/>
            <person name="Sandor L."/>
            <person name="Spatafora J.W."/>
            <person name="Grigoriev I.V."/>
            <person name="Hibbett D.S."/>
        </authorList>
    </citation>
    <scope>NUCLEOTIDE SEQUENCE [LARGE SCALE GENOMIC DNA]</scope>
    <source>
        <strain evidence="1 2">3A-2</strain>
    </source>
</reference>
<evidence type="ECO:0000313" key="1">
    <source>
        <dbReference type="EMBL" id="OCH90261.1"/>
    </source>
</evidence>
<organism evidence="1 2">
    <name type="scientific">Obba rivulosa</name>
    <dbReference type="NCBI Taxonomy" id="1052685"/>
    <lineage>
        <taxon>Eukaryota</taxon>
        <taxon>Fungi</taxon>
        <taxon>Dikarya</taxon>
        <taxon>Basidiomycota</taxon>
        <taxon>Agaricomycotina</taxon>
        <taxon>Agaricomycetes</taxon>
        <taxon>Polyporales</taxon>
        <taxon>Gelatoporiaceae</taxon>
        <taxon>Obba</taxon>
    </lineage>
</organism>
<dbReference type="InterPro" id="IPR036047">
    <property type="entry name" value="F-box-like_dom_sf"/>
</dbReference>
<keyword evidence="2" id="KW-1185">Reference proteome</keyword>
<accession>A0A8E2ATD9</accession>
<dbReference type="EMBL" id="KV722408">
    <property type="protein sequence ID" value="OCH90261.1"/>
    <property type="molecule type" value="Genomic_DNA"/>
</dbReference>
<evidence type="ECO:0000313" key="2">
    <source>
        <dbReference type="Proteomes" id="UP000250043"/>
    </source>
</evidence>
<name>A0A8E2ATD9_9APHY</name>
<dbReference type="AlphaFoldDB" id="A0A8E2ATD9"/>
<dbReference type="OrthoDB" id="2788229at2759"/>
<protein>
    <recommendedName>
        <fullName evidence="3">F-box domain-containing protein</fullName>
    </recommendedName>
</protein>
<proteinExistence type="predicted"/>
<dbReference type="Proteomes" id="UP000250043">
    <property type="component" value="Unassembled WGS sequence"/>
</dbReference>